<keyword evidence="2 5" id="KW-0645">Protease</keyword>
<dbReference type="InterPro" id="IPR034193">
    <property type="entry name" value="PCSK9_ProteinaseK-like"/>
</dbReference>
<sequence>MVRLSVAAAFLLSALGVTAAPRGGRHDHQNTQNTGATAGTAAGVPVSNFDISNVIPGRYIVVYNNTFNEDVISAHETKITSLVAKRNLGKRHAKTGRVLSTGVKSLKLGTWRAMALDADDDMINEIYSAQEVEYIEADQYVKLNALTSQNSTTTGLARLSHATASRRAAPYIFDTTAGEGITVFVVDTGIRVTHSEFEGRATFAANFVNDVDTDENGHGSHVAGTVAGATFGVAKKANLVAVKVLDADGSGSNSGVLQGMQFVADTATSQKLGGKAVMNMSLGGGRSRAINSAINQISAAGVVPVVAAGNENQDTANTSPGSAPAAITVGAIDQRTDARASFSNFGAGVDIFAPGVNVLSVGITSDTATDTLSGTSMASPHVAGLAAYLMALEIITDVTAVGNRITELAQKTGAKVTNNVRGTTSLIANNGNI</sequence>
<dbReference type="Proteomes" id="UP000433876">
    <property type="component" value="Unassembled WGS sequence"/>
</dbReference>
<dbReference type="SUPFAM" id="SSF54897">
    <property type="entry name" value="Protease propeptides/inhibitors"/>
    <property type="match status" value="1"/>
</dbReference>
<keyword evidence="7" id="KW-0732">Signal</keyword>
<feature type="active site" description="Charge relay system" evidence="5">
    <location>
        <position position="218"/>
    </location>
</feature>
<dbReference type="InterPro" id="IPR015500">
    <property type="entry name" value="Peptidase_S8_subtilisin-rel"/>
</dbReference>
<dbReference type="SUPFAM" id="SSF52743">
    <property type="entry name" value="Subtilisin-like"/>
    <property type="match status" value="1"/>
</dbReference>
<dbReference type="InterPro" id="IPR036852">
    <property type="entry name" value="Peptidase_S8/S53_dom_sf"/>
</dbReference>
<dbReference type="InterPro" id="IPR050131">
    <property type="entry name" value="Peptidase_S8_subtilisin-like"/>
</dbReference>
<keyword evidence="4 5" id="KW-0720">Serine protease</keyword>
<dbReference type="GO" id="GO:0006508">
    <property type="term" value="P:proteolysis"/>
    <property type="evidence" value="ECO:0007669"/>
    <property type="project" value="UniProtKB-KW"/>
</dbReference>
<evidence type="ECO:0000256" key="6">
    <source>
        <dbReference type="RuleBase" id="RU003355"/>
    </source>
</evidence>
<dbReference type="OMA" id="AQEVEYI"/>
<dbReference type="PANTHER" id="PTHR43806:SF11">
    <property type="entry name" value="CEREVISIN-RELATED"/>
    <property type="match status" value="1"/>
</dbReference>
<dbReference type="PANTHER" id="PTHR43806">
    <property type="entry name" value="PEPTIDASE S8"/>
    <property type="match status" value="1"/>
</dbReference>
<comment type="similarity">
    <text evidence="1 5 6">Belongs to the peptidase S8 family.</text>
</comment>
<evidence type="ECO:0000313" key="9">
    <source>
        <dbReference type="EMBL" id="KAA8629839.1"/>
    </source>
</evidence>
<dbReference type="PROSITE" id="PS51892">
    <property type="entry name" value="SUBTILASE"/>
    <property type="match status" value="1"/>
</dbReference>
<dbReference type="Pfam" id="PF00082">
    <property type="entry name" value="Peptidase_S8"/>
    <property type="match status" value="1"/>
</dbReference>
<evidence type="ECO:0000313" key="10">
    <source>
        <dbReference type="Proteomes" id="UP000433876"/>
    </source>
</evidence>
<dbReference type="CDD" id="cd04077">
    <property type="entry name" value="Peptidases_S8_PCSK9_ProteinaseK_like"/>
    <property type="match status" value="1"/>
</dbReference>
<proteinExistence type="inferred from homology"/>
<dbReference type="FunFam" id="3.40.50.200:FF:000007">
    <property type="entry name" value="Subtilisin-like serine protease"/>
    <property type="match status" value="1"/>
</dbReference>
<dbReference type="PROSITE" id="PS00136">
    <property type="entry name" value="SUBTILASE_ASP"/>
    <property type="match status" value="1"/>
</dbReference>
<gene>
    <name evidence="9" type="ORF">SMACR_07412</name>
</gene>
<name>A0A8S8ZK04_SORMA</name>
<feature type="signal peptide" evidence="7">
    <location>
        <begin position="1"/>
        <end position="19"/>
    </location>
</feature>
<protein>
    <recommendedName>
        <fullName evidence="8">Peptidase S8/S53 domain-containing protein</fullName>
    </recommendedName>
</protein>
<dbReference type="Gene3D" id="3.40.50.200">
    <property type="entry name" value="Peptidase S8/S53 domain"/>
    <property type="match status" value="1"/>
</dbReference>
<dbReference type="InterPro" id="IPR023828">
    <property type="entry name" value="Peptidase_S8_Ser-AS"/>
</dbReference>
<dbReference type="InterPro" id="IPR022398">
    <property type="entry name" value="Peptidase_S8_His-AS"/>
</dbReference>
<evidence type="ECO:0000256" key="5">
    <source>
        <dbReference type="PROSITE-ProRule" id="PRU01240"/>
    </source>
</evidence>
<dbReference type="PROSITE" id="PS00138">
    <property type="entry name" value="SUBTILASE_SER"/>
    <property type="match status" value="1"/>
</dbReference>
<dbReference type="EMBL" id="NMPR01000122">
    <property type="protein sequence ID" value="KAA8629839.1"/>
    <property type="molecule type" value="Genomic_DNA"/>
</dbReference>
<dbReference type="GO" id="GO:0004252">
    <property type="term" value="F:serine-type endopeptidase activity"/>
    <property type="evidence" value="ECO:0007669"/>
    <property type="project" value="UniProtKB-UniRule"/>
</dbReference>
<dbReference type="AlphaFoldDB" id="A0A8S8ZK04"/>
<dbReference type="InterPro" id="IPR000209">
    <property type="entry name" value="Peptidase_S8/S53_dom"/>
</dbReference>
<feature type="active site" description="Charge relay system" evidence="5">
    <location>
        <position position="187"/>
    </location>
</feature>
<dbReference type="VEuPathDB" id="FungiDB:SMAC_07412"/>
<reference evidence="9 10" key="1">
    <citation type="submission" date="2017-07" db="EMBL/GenBank/DDBJ databases">
        <title>Genome sequence of the Sordaria macrospora wild type strain R19027.</title>
        <authorList>
            <person name="Nowrousian M."/>
            <person name="Teichert I."/>
            <person name="Kueck U."/>
        </authorList>
    </citation>
    <scope>NUCLEOTIDE SEQUENCE [LARGE SCALE GENOMIC DNA]</scope>
    <source>
        <strain evidence="9 10">R19027</strain>
        <tissue evidence="9">Mycelium</tissue>
    </source>
</reference>
<evidence type="ECO:0000256" key="1">
    <source>
        <dbReference type="ARBA" id="ARBA00011073"/>
    </source>
</evidence>
<evidence type="ECO:0000259" key="8">
    <source>
        <dbReference type="Pfam" id="PF00082"/>
    </source>
</evidence>
<evidence type="ECO:0000256" key="4">
    <source>
        <dbReference type="ARBA" id="ARBA00022825"/>
    </source>
</evidence>
<feature type="domain" description="Peptidase S8/S53" evidence="8">
    <location>
        <begin position="178"/>
        <end position="392"/>
    </location>
</feature>
<dbReference type="InterPro" id="IPR023827">
    <property type="entry name" value="Peptidase_S8_Asp-AS"/>
</dbReference>
<evidence type="ECO:0000256" key="3">
    <source>
        <dbReference type="ARBA" id="ARBA00022801"/>
    </source>
</evidence>
<evidence type="ECO:0000256" key="7">
    <source>
        <dbReference type="SAM" id="SignalP"/>
    </source>
</evidence>
<comment type="caution">
    <text evidence="9">The sequence shown here is derived from an EMBL/GenBank/DDBJ whole genome shotgun (WGS) entry which is preliminary data.</text>
</comment>
<keyword evidence="3 5" id="KW-0378">Hydrolase</keyword>
<evidence type="ECO:0000256" key="2">
    <source>
        <dbReference type="ARBA" id="ARBA00022670"/>
    </source>
</evidence>
<feature type="chain" id="PRO_5035886449" description="Peptidase S8/S53 domain-containing protein" evidence="7">
    <location>
        <begin position="20"/>
        <end position="433"/>
    </location>
</feature>
<feature type="active site" description="Charge relay system" evidence="5">
    <location>
        <position position="376"/>
    </location>
</feature>
<organism evidence="9 10">
    <name type="scientific">Sordaria macrospora</name>
    <dbReference type="NCBI Taxonomy" id="5147"/>
    <lineage>
        <taxon>Eukaryota</taxon>
        <taxon>Fungi</taxon>
        <taxon>Dikarya</taxon>
        <taxon>Ascomycota</taxon>
        <taxon>Pezizomycotina</taxon>
        <taxon>Sordariomycetes</taxon>
        <taxon>Sordariomycetidae</taxon>
        <taxon>Sordariales</taxon>
        <taxon>Sordariaceae</taxon>
        <taxon>Sordaria</taxon>
    </lineage>
</organism>
<dbReference type="PROSITE" id="PS00137">
    <property type="entry name" value="SUBTILASE_HIS"/>
    <property type="match status" value="1"/>
</dbReference>
<accession>A0A8S8ZK04</accession>
<dbReference type="PRINTS" id="PR00723">
    <property type="entry name" value="SUBTILISIN"/>
</dbReference>